<name>A0AAD6XRZ8_9AGAR</name>
<protein>
    <submittedName>
        <fullName evidence="2">Uncharacterized protein</fullName>
    </submittedName>
</protein>
<proteinExistence type="predicted"/>
<dbReference type="EMBL" id="JARJCN010000026">
    <property type="protein sequence ID" value="KAJ7088522.1"/>
    <property type="molecule type" value="Genomic_DNA"/>
</dbReference>
<gene>
    <name evidence="2" type="ORF">B0H15DRAFT_841629</name>
</gene>
<comment type="caution">
    <text evidence="2">The sequence shown here is derived from an EMBL/GenBank/DDBJ whole genome shotgun (WGS) entry which is preliminary data.</text>
</comment>
<dbReference type="Proteomes" id="UP001222325">
    <property type="component" value="Unassembled WGS sequence"/>
</dbReference>
<evidence type="ECO:0000313" key="2">
    <source>
        <dbReference type="EMBL" id="KAJ7088522.1"/>
    </source>
</evidence>
<evidence type="ECO:0000313" key="3">
    <source>
        <dbReference type="Proteomes" id="UP001222325"/>
    </source>
</evidence>
<evidence type="ECO:0000256" key="1">
    <source>
        <dbReference type="SAM" id="MobiDB-lite"/>
    </source>
</evidence>
<organism evidence="2 3">
    <name type="scientific">Mycena belliarum</name>
    <dbReference type="NCBI Taxonomy" id="1033014"/>
    <lineage>
        <taxon>Eukaryota</taxon>
        <taxon>Fungi</taxon>
        <taxon>Dikarya</taxon>
        <taxon>Basidiomycota</taxon>
        <taxon>Agaricomycotina</taxon>
        <taxon>Agaricomycetes</taxon>
        <taxon>Agaricomycetidae</taxon>
        <taxon>Agaricales</taxon>
        <taxon>Marasmiineae</taxon>
        <taxon>Mycenaceae</taxon>
        <taxon>Mycena</taxon>
    </lineage>
</organism>
<keyword evidence="3" id="KW-1185">Reference proteome</keyword>
<dbReference type="AlphaFoldDB" id="A0AAD6XRZ8"/>
<reference evidence="2" key="1">
    <citation type="submission" date="2023-03" db="EMBL/GenBank/DDBJ databases">
        <title>Massive genome expansion in bonnet fungi (Mycena s.s.) driven by repeated elements and novel gene families across ecological guilds.</title>
        <authorList>
            <consortium name="Lawrence Berkeley National Laboratory"/>
            <person name="Harder C.B."/>
            <person name="Miyauchi S."/>
            <person name="Viragh M."/>
            <person name="Kuo A."/>
            <person name="Thoen E."/>
            <person name="Andreopoulos B."/>
            <person name="Lu D."/>
            <person name="Skrede I."/>
            <person name="Drula E."/>
            <person name="Henrissat B."/>
            <person name="Morin E."/>
            <person name="Kohler A."/>
            <person name="Barry K."/>
            <person name="LaButti K."/>
            <person name="Morin E."/>
            <person name="Salamov A."/>
            <person name="Lipzen A."/>
            <person name="Mereny Z."/>
            <person name="Hegedus B."/>
            <person name="Baldrian P."/>
            <person name="Stursova M."/>
            <person name="Weitz H."/>
            <person name="Taylor A."/>
            <person name="Grigoriev I.V."/>
            <person name="Nagy L.G."/>
            <person name="Martin F."/>
            <person name="Kauserud H."/>
        </authorList>
    </citation>
    <scope>NUCLEOTIDE SEQUENCE</scope>
    <source>
        <strain evidence="2">CBHHK173m</strain>
    </source>
</reference>
<feature type="region of interest" description="Disordered" evidence="1">
    <location>
        <begin position="136"/>
        <end position="166"/>
    </location>
</feature>
<sequence length="242" mass="25668">MGSYSVHVLDFCIPTNLRMESSSSGSAAAVPNQAVLPGIREVLKEFFPPPEPLDTSPPICTTLEGESGMRHPLQPQSDLNAPNFCGVLALNPVSKGFDYVPYSRSVGSSLERRGGGKTRPKVPRPFKPITFRLKTHNARGGARRTREGAGAQAVMTPGPTTERSGHPSLCGCTCEVPALLPQCEEAGAPGVSRSPMIPFPLPASPPTSWCPTCRAPRIVDAAVPALENEENSERGERAISSA</sequence>
<accession>A0AAD6XRZ8</accession>